<evidence type="ECO:0008006" key="4">
    <source>
        <dbReference type="Google" id="ProtNLM"/>
    </source>
</evidence>
<evidence type="ECO:0000313" key="3">
    <source>
        <dbReference type="Proteomes" id="UP000316770"/>
    </source>
</evidence>
<gene>
    <name evidence="2" type="ORF">Mal33_21620</name>
</gene>
<dbReference type="EMBL" id="CP036318">
    <property type="protein sequence ID" value="QDV56181.1"/>
    <property type="molecule type" value="Genomic_DNA"/>
</dbReference>
<accession>A0A518ISW0</accession>
<feature type="transmembrane region" description="Helical" evidence="1">
    <location>
        <begin position="34"/>
        <end position="54"/>
    </location>
</feature>
<evidence type="ECO:0000313" key="2">
    <source>
        <dbReference type="EMBL" id="QDV56181.1"/>
    </source>
</evidence>
<dbReference type="AlphaFoldDB" id="A0A518ISW0"/>
<reference evidence="2 3" key="1">
    <citation type="submission" date="2019-02" db="EMBL/GenBank/DDBJ databases">
        <title>Deep-cultivation of Planctomycetes and their phenomic and genomic characterization uncovers novel biology.</title>
        <authorList>
            <person name="Wiegand S."/>
            <person name="Jogler M."/>
            <person name="Boedeker C."/>
            <person name="Pinto D."/>
            <person name="Vollmers J."/>
            <person name="Rivas-Marin E."/>
            <person name="Kohn T."/>
            <person name="Peeters S.H."/>
            <person name="Heuer A."/>
            <person name="Rast P."/>
            <person name="Oberbeckmann S."/>
            <person name="Bunk B."/>
            <person name="Jeske O."/>
            <person name="Meyerdierks A."/>
            <person name="Storesund J.E."/>
            <person name="Kallscheuer N."/>
            <person name="Luecker S."/>
            <person name="Lage O.M."/>
            <person name="Pohl T."/>
            <person name="Merkel B.J."/>
            <person name="Hornburger P."/>
            <person name="Mueller R.-W."/>
            <person name="Bruemmer F."/>
            <person name="Labrenz M."/>
            <person name="Spormann A.M."/>
            <person name="Op den Camp H."/>
            <person name="Overmann J."/>
            <person name="Amann R."/>
            <person name="Jetten M.S.M."/>
            <person name="Mascher T."/>
            <person name="Medema M.H."/>
            <person name="Devos D.P."/>
            <person name="Kaster A.-K."/>
            <person name="Ovreas L."/>
            <person name="Rohde M."/>
            <person name="Galperin M.Y."/>
            <person name="Jogler C."/>
        </authorList>
    </citation>
    <scope>NUCLEOTIDE SEQUENCE [LARGE SCALE GENOMIC DNA]</scope>
    <source>
        <strain evidence="2 3">Mal33</strain>
    </source>
</reference>
<dbReference type="RefSeq" id="WP_145120141.1">
    <property type="nucleotide sequence ID" value="NZ_CP036292.1"/>
</dbReference>
<organism evidence="2 3">
    <name type="scientific">Rosistilla oblonga</name>
    <dbReference type="NCBI Taxonomy" id="2527990"/>
    <lineage>
        <taxon>Bacteria</taxon>
        <taxon>Pseudomonadati</taxon>
        <taxon>Planctomycetota</taxon>
        <taxon>Planctomycetia</taxon>
        <taxon>Pirellulales</taxon>
        <taxon>Pirellulaceae</taxon>
        <taxon>Rosistilla</taxon>
    </lineage>
</organism>
<keyword evidence="1" id="KW-0472">Membrane</keyword>
<feature type="transmembrane region" description="Helical" evidence="1">
    <location>
        <begin position="86"/>
        <end position="107"/>
    </location>
</feature>
<dbReference type="Proteomes" id="UP000316770">
    <property type="component" value="Chromosome"/>
</dbReference>
<evidence type="ECO:0000256" key="1">
    <source>
        <dbReference type="SAM" id="Phobius"/>
    </source>
</evidence>
<keyword evidence="1" id="KW-0812">Transmembrane</keyword>
<dbReference type="OrthoDB" id="275094at2"/>
<feature type="transmembrane region" description="Helical" evidence="1">
    <location>
        <begin position="114"/>
        <end position="136"/>
    </location>
</feature>
<keyword evidence="1" id="KW-1133">Transmembrane helix</keyword>
<sequence>MSNATGQLQADWEQYSFFQVPKNWARAIETSPTILALLAIWIGLVSAYDIYLTIKYADSLAYLEQNPVARGILNLDSIQGMGVEHLARFIGLKCGGTVLAIGSLFMISHWKHHLANLAASGVALVQLCVLAFLSFAN</sequence>
<keyword evidence="3" id="KW-1185">Reference proteome</keyword>
<name>A0A518ISW0_9BACT</name>
<protein>
    <recommendedName>
        <fullName evidence="4">DUF5658 domain-containing protein</fullName>
    </recommendedName>
</protein>
<proteinExistence type="predicted"/>